<dbReference type="CDD" id="cd00037">
    <property type="entry name" value="CLECT"/>
    <property type="match status" value="1"/>
</dbReference>
<dbReference type="EnsemblMetazoa" id="G31864.1">
    <property type="protein sequence ID" value="G31864.1:cds"/>
    <property type="gene ID" value="G31864"/>
</dbReference>
<dbReference type="Gene3D" id="3.10.100.10">
    <property type="entry name" value="Mannose-Binding Protein A, subunit A"/>
    <property type="match status" value="1"/>
</dbReference>
<proteinExistence type="predicted"/>
<dbReference type="InterPro" id="IPR016186">
    <property type="entry name" value="C-type_lectin-like/link_sf"/>
</dbReference>
<protein>
    <submittedName>
        <fullName evidence="1">Uncharacterized protein</fullName>
    </submittedName>
</protein>
<evidence type="ECO:0000313" key="2">
    <source>
        <dbReference type="Proteomes" id="UP000005408"/>
    </source>
</evidence>
<sequence>MLGQVEFKTIASDEDSQITSMRFSRVSNFPPNAKFFYLMSTRSKSRIQCFSLCLKKQAQCIALIYHKTQRLCRLITTEVTGECVSADVLKSGMVALKMTHVCERGYHFYNRHCYRFGGFQMTWKKCKDECELMGAYLTEVETVDENT</sequence>
<organism evidence="1 2">
    <name type="scientific">Magallana gigas</name>
    <name type="common">Pacific oyster</name>
    <name type="synonym">Crassostrea gigas</name>
    <dbReference type="NCBI Taxonomy" id="29159"/>
    <lineage>
        <taxon>Eukaryota</taxon>
        <taxon>Metazoa</taxon>
        <taxon>Spiralia</taxon>
        <taxon>Lophotrochozoa</taxon>
        <taxon>Mollusca</taxon>
        <taxon>Bivalvia</taxon>
        <taxon>Autobranchia</taxon>
        <taxon>Pteriomorphia</taxon>
        <taxon>Ostreida</taxon>
        <taxon>Ostreoidea</taxon>
        <taxon>Ostreidae</taxon>
        <taxon>Magallana</taxon>
    </lineage>
</organism>
<name>A0A8W8M8I5_MAGGI</name>
<dbReference type="AlphaFoldDB" id="A0A8W8M8I5"/>
<reference evidence="1" key="1">
    <citation type="submission" date="2022-08" db="UniProtKB">
        <authorList>
            <consortium name="EnsemblMetazoa"/>
        </authorList>
    </citation>
    <scope>IDENTIFICATION</scope>
    <source>
        <strain evidence="1">05x7-T-G4-1.051#20</strain>
    </source>
</reference>
<keyword evidence="2" id="KW-1185">Reference proteome</keyword>
<accession>A0A8W8M8I5</accession>
<dbReference type="InterPro" id="IPR016187">
    <property type="entry name" value="CTDL_fold"/>
</dbReference>
<dbReference type="Proteomes" id="UP000005408">
    <property type="component" value="Unassembled WGS sequence"/>
</dbReference>
<dbReference type="SUPFAM" id="SSF56436">
    <property type="entry name" value="C-type lectin-like"/>
    <property type="match status" value="1"/>
</dbReference>
<evidence type="ECO:0000313" key="1">
    <source>
        <dbReference type="EnsemblMetazoa" id="G31864.1:cds"/>
    </source>
</evidence>